<evidence type="ECO:0000256" key="1">
    <source>
        <dbReference type="ARBA" id="ARBA00001946"/>
    </source>
</evidence>
<gene>
    <name evidence="6" type="ORF">DXN05_17850</name>
</gene>
<accession>A0A3E1NG51</accession>
<evidence type="ECO:0000313" key="7">
    <source>
        <dbReference type="Proteomes" id="UP000261284"/>
    </source>
</evidence>
<dbReference type="GO" id="GO:0005737">
    <property type="term" value="C:cytoplasm"/>
    <property type="evidence" value="ECO:0007669"/>
    <property type="project" value="InterPro"/>
</dbReference>
<keyword evidence="7" id="KW-1185">Reference proteome</keyword>
<dbReference type="Pfam" id="PF00719">
    <property type="entry name" value="Pyrophosphatase"/>
    <property type="match status" value="1"/>
</dbReference>
<dbReference type="PROSITE" id="PS00387">
    <property type="entry name" value="PPASE"/>
    <property type="match status" value="1"/>
</dbReference>
<dbReference type="PANTHER" id="PTHR10286">
    <property type="entry name" value="INORGANIC PYROPHOSPHATASE"/>
    <property type="match status" value="1"/>
</dbReference>
<evidence type="ECO:0000313" key="6">
    <source>
        <dbReference type="EMBL" id="RFM26852.1"/>
    </source>
</evidence>
<keyword evidence="3" id="KW-0479">Metal-binding</keyword>
<dbReference type="GO" id="GO:0004427">
    <property type="term" value="F:inorganic diphosphate phosphatase activity"/>
    <property type="evidence" value="ECO:0007669"/>
    <property type="project" value="UniProtKB-EC"/>
</dbReference>
<dbReference type="RefSeq" id="WP_116848636.1">
    <property type="nucleotide sequence ID" value="NZ_QTJU01000007.1"/>
</dbReference>
<comment type="caution">
    <text evidence="6">The sequence shown here is derived from an EMBL/GenBank/DDBJ whole genome shotgun (WGS) entry which is preliminary data.</text>
</comment>
<organism evidence="6 7">
    <name type="scientific">Deminuibacter soli</name>
    <dbReference type="NCBI Taxonomy" id="2291815"/>
    <lineage>
        <taxon>Bacteria</taxon>
        <taxon>Pseudomonadati</taxon>
        <taxon>Bacteroidota</taxon>
        <taxon>Chitinophagia</taxon>
        <taxon>Chitinophagales</taxon>
        <taxon>Chitinophagaceae</taxon>
        <taxon>Deminuibacter</taxon>
    </lineage>
</organism>
<evidence type="ECO:0000256" key="3">
    <source>
        <dbReference type="ARBA" id="ARBA00022723"/>
    </source>
</evidence>
<evidence type="ECO:0000256" key="5">
    <source>
        <dbReference type="ARBA" id="ARBA00022842"/>
    </source>
</evidence>
<dbReference type="InterPro" id="IPR008162">
    <property type="entry name" value="Pyrophosphatase"/>
</dbReference>
<dbReference type="InterPro" id="IPR036649">
    <property type="entry name" value="Pyrophosphatase_sf"/>
</dbReference>
<dbReference type="Gene3D" id="3.90.80.10">
    <property type="entry name" value="Inorganic pyrophosphatase"/>
    <property type="match status" value="1"/>
</dbReference>
<name>A0A3E1NG51_9BACT</name>
<proteinExistence type="predicted"/>
<keyword evidence="4" id="KW-0378">Hydrolase</keyword>
<evidence type="ECO:0000256" key="4">
    <source>
        <dbReference type="ARBA" id="ARBA00022801"/>
    </source>
</evidence>
<dbReference type="Proteomes" id="UP000261284">
    <property type="component" value="Unassembled WGS sequence"/>
</dbReference>
<dbReference type="SUPFAM" id="SSF50324">
    <property type="entry name" value="Inorganic pyrophosphatase"/>
    <property type="match status" value="1"/>
</dbReference>
<protein>
    <recommendedName>
        <fullName evidence="2">inorganic diphosphatase</fullName>
        <ecNumber evidence="2">3.6.1.1</ecNumber>
    </recommendedName>
</protein>
<comment type="cofactor">
    <cofactor evidence="1">
        <name>Mg(2+)</name>
        <dbReference type="ChEBI" id="CHEBI:18420"/>
    </cofactor>
</comment>
<dbReference type="GO" id="GO:0000287">
    <property type="term" value="F:magnesium ion binding"/>
    <property type="evidence" value="ECO:0007669"/>
    <property type="project" value="InterPro"/>
</dbReference>
<dbReference type="AlphaFoldDB" id="A0A3E1NG51"/>
<evidence type="ECO:0000256" key="2">
    <source>
        <dbReference type="ARBA" id="ARBA00012146"/>
    </source>
</evidence>
<dbReference type="GO" id="GO:0006796">
    <property type="term" value="P:phosphate-containing compound metabolic process"/>
    <property type="evidence" value="ECO:0007669"/>
    <property type="project" value="InterPro"/>
</dbReference>
<sequence>MEYVDVVIETPKSSAQKYDYDPLTRFFRMSKILPSGMVFPYDFGFIPETKGEDGDPLDVIVISEFNSFPGVIIKCRVVGAITGEQSAGKNSKKLIRNDRFIAIPKYSNIFQNIKEVDELPGPILKDLEAFFADYNKLEGKEFKPGSRLGAKKALALIQQG</sequence>
<dbReference type="EC" id="3.6.1.1" evidence="2"/>
<reference evidence="6 7" key="1">
    <citation type="submission" date="2018-08" db="EMBL/GenBank/DDBJ databases">
        <title>Chitinophagaceae sp. K23C18032701, a novel bacterium isolated from forest soil.</title>
        <authorList>
            <person name="Wang C."/>
        </authorList>
    </citation>
    <scope>NUCLEOTIDE SEQUENCE [LARGE SCALE GENOMIC DNA]</scope>
    <source>
        <strain evidence="6 7">K23C18032701</strain>
    </source>
</reference>
<dbReference type="EMBL" id="QTJU01000007">
    <property type="protein sequence ID" value="RFM26852.1"/>
    <property type="molecule type" value="Genomic_DNA"/>
</dbReference>
<keyword evidence="5" id="KW-0460">Magnesium</keyword>
<dbReference type="OrthoDB" id="5187599at2"/>